<dbReference type="PROSITE" id="PS50878">
    <property type="entry name" value="RT_POL"/>
    <property type="match status" value="1"/>
</dbReference>
<accession>A0A6L2MGJ0</accession>
<dbReference type="AlphaFoldDB" id="A0A6L2MGJ0"/>
<comment type="caution">
    <text evidence="2">The sequence shown here is derived from an EMBL/GenBank/DDBJ whole genome shotgun (WGS) entry which is preliminary data.</text>
</comment>
<proteinExistence type="predicted"/>
<feature type="domain" description="Reverse transcriptase" evidence="1">
    <location>
        <begin position="243"/>
        <end position="527"/>
    </location>
</feature>
<organism evidence="2">
    <name type="scientific">Tanacetum cinerariifolium</name>
    <name type="common">Dalmatian daisy</name>
    <name type="synonym">Chrysanthemum cinerariifolium</name>
    <dbReference type="NCBI Taxonomy" id="118510"/>
    <lineage>
        <taxon>Eukaryota</taxon>
        <taxon>Viridiplantae</taxon>
        <taxon>Streptophyta</taxon>
        <taxon>Embryophyta</taxon>
        <taxon>Tracheophyta</taxon>
        <taxon>Spermatophyta</taxon>
        <taxon>Magnoliopsida</taxon>
        <taxon>eudicotyledons</taxon>
        <taxon>Gunneridae</taxon>
        <taxon>Pentapetalae</taxon>
        <taxon>asterids</taxon>
        <taxon>campanulids</taxon>
        <taxon>Asterales</taxon>
        <taxon>Asteraceae</taxon>
        <taxon>Asteroideae</taxon>
        <taxon>Anthemideae</taxon>
        <taxon>Anthemidinae</taxon>
        <taxon>Tanacetum</taxon>
    </lineage>
</organism>
<name>A0A6L2MGJ0_TANCI</name>
<protein>
    <recommendedName>
        <fullName evidence="1">Reverse transcriptase domain-containing protein</fullName>
    </recommendedName>
</protein>
<dbReference type="PANTHER" id="PTHR33116:SF78">
    <property type="entry name" value="OS12G0587133 PROTEIN"/>
    <property type="match status" value="1"/>
</dbReference>
<sequence>MEINGYNVFKFVKKMKFLKKPLRKLLHSQGNNQKRVVDLCHELDEVHKALEKDPSSTTLHEEEVAYLTAFTQTTLDEESFFKQQAKIEWLLGQTQSGKVREDGELTYHYKCGKQKIVNICFVDDLIMFVRGDVHSARVLIEALDEFKGVSGLVPSIPKSTIFMCNFLKRVKESILQLMPFEHGTLPVKYLGNIKRGKAKIAWEDVCIPKNKDTLHWKVHDGTLSSFFVRHAWHSIRVRGTEVDWFKIVWLSYSIPRHVIHLLPIAKRNNAISIFGRLIVLLRMARMQQQSSWEWRKTTGAAVKDRGGYGAVETYFNSFQEEGYRIKDGLEDIVSINRSVFVQGRSISDNILVAQELMYNYHLNRGPPRYAFKIDIQKADDTVNWKFLEEILGAFGFHLNKVKERRLYQGDPMSPNLFMLAMEILTLILKRKVREDGELKYHYKCGKQKIVNICFVDDLIMFARGDVHSDRVLIEVLDEFKGVLGLVPSIPKSTIFMCNFLERVKEFILQLMPFKRGTLPVKYLGNRITIDQVRIKSVTKALKLQQAGTNGFMIIAPMVTGAINMITISFMDLILMCGDYAAASWLLSIAHKFHASRACKAWALRKCGKCVQCVGMIVVDVDM</sequence>
<dbReference type="CDD" id="cd01650">
    <property type="entry name" value="RT_nLTR_like"/>
    <property type="match status" value="1"/>
</dbReference>
<reference evidence="2" key="1">
    <citation type="journal article" date="2019" name="Sci. Rep.">
        <title>Draft genome of Tanacetum cinerariifolium, the natural source of mosquito coil.</title>
        <authorList>
            <person name="Yamashiro T."/>
            <person name="Shiraishi A."/>
            <person name="Satake H."/>
            <person name="Nakayama K."/>
        </authorList>
    </citation>
    <scope>NUCLEOTIDE SEQUENCE</scope>
</reference>
<gene>
    <name evidence="2" type="ORF">Tci_045036</name>
</gene>
<evidence type="ECO:0000313" key="2">
    <source>
        <dbReference type="EMBL" id="GEU73058.1"/>
    </source>
</evidence>
<dbReference type="InterPro" id="IPR000477">
    <property type="entry name" value="RT_dom"/>
</dbReference>
<dbReference type="EMBL" id="BKCJ010006616">
    <property type="protein sequence ID" value="GEU73058.1"/>
    <property type="molecule type" value="Genomic_DNA"/>
</dbReference>
<evidence type="ECO:0000259" key="1">
    <source>
        <dbReference type="PROSITE" id="PS50878"/>
    </source>
</evidence>
<dbReference type="PANTHER" id="PTHR33116">
    <property type="entry name" value="REVERSE TRANSCRIPTASE ZINC-BINDING DOMAIN-CONTAINING PROTEIN-RELATED-RELATED"/>
    <property type="match status" value="1"/>
</dbReference>
<dbReference type="Pfam" id="PF00078">
    <property type="entry name" value="RVT_1"/>
    <property type="match status" value="1"/>
</dbReference>